<dbReference type="OrthoDB" id="1368281at2"/>
<evidence type="ECO:0000313" key="3">
    <source>
        <dbReference type="Proteomes" id="UP000075606"/>
    </source>
</evidence>
<evidence type="ECO:0000313" key="2">
    <source>
        <dbReference type="EMBL" id="KYG77532.1"/>
    </source>
</evidence>
<dbReference type="Proteomes" id="UP000075606">
    <property type="component" value="Unassembled WGS sequence"/>
</dbReference>
<dbReference type="RefSeq" id="WP_068215968.1">
    <property type="nucleotide sequence ID" value="NZ_CP139724.1"/>
</dbReference>
<keyword evidence="1" id="KW-1133">Transmembrane helix</keyword>
<reference evidence="2 3" key="1">
    <citation type="submission" date="2016-01" db="EMBL/GenBank/DDBJ databases">
        <title>Genome sequencing of Roseivirga spongicola UST030701-084.</title>
        <authorList>
            <person name="Selvaratnam C."/>
            <person name="Thevarajoo S."/>
            <person name="Goh K.M."/>
            <person name="Ee R."/>
            <person name="Chan K.-G."/>
            <person name="Chong C.S."/>
        </authorList>
    </citation>
    <scope>NUCLEOTIDE SEQUENCE [LARGE SCALE GENOMIC DNA]</scope>
    <source>
        <strain evidence="2 3">UST030701-084</strain>
    </source>
</reference>
<evidence type="ECO:0000256" key="1">
    <source>
        <dbReference type="SAM" id="Phobius"/>
    </source>
</evidence>
<protein>
    <submittedName>
        <fullName evidence="2">Uncharacterized protein</fullName>
    </submittedName>
</protein>
<feature type="transmembrane region" description="Helical" evidence="1">
    <location>
        <begin position="87"/>
        <end position="106"/>
    </location>
</feature>
<dbReference type="STRING" id="333140.AWW68_01810"/>
<dbReference type="EMBL" id="LRPC01000001">
    <property type="protein sequence ID" value="KYG77532.1"/>
    <property type="molecule type" value="Genomic_DNA"/>
</dbReference>
<comment type="caution">
    <text evidence="2">The sequence shown here is derived from an EMBL/GenBank/DDBJ whole genome shotgun (WGS) entry which is preliminary data.</text>
</comment>
<keyword evidence="1" id="KW-0812">Transmembrane</keyword>
<keyword evidence="1" id="KW-0472">Membrane</keyword>
<gene>
    <name evidence="2" type="ORF">AWW68_01810</name>
</gene>
<dbReference type="AlphaFoldDB" id="A0A150XFQ8"/>
<sequence length="142" mass="16414">MKGFLRIRKAPKGLHFSDNNDDKKIDFYLSRLIKLIPSDILALYVFGENVIPEEIMTARVIFAIICLMLVAVSRYQWTKEINSNEPQWPVIVISMISFCIWVYSIGSLFEIAGLQEKWLGSLMIATWVVIVPYIYHGDEIEN</sequence>
<organism evidence="2 3">
    <name type="scientific">Roseivirga spongicola</name>
    <dbReference type="NCBI Taxonomy" id="333140"/>
    <lineage>
        <taxon>Bacteria</taxon>
        <taxon>Pseudomonadati</taxon>
        <taxon>Bacteroidota</taxon>
        <taxon>Cytophagia</taxon>
        <taxon>Cytophagales</taxon>
        <taxon>Roseivirgaceae</taxon>
        <taxon>Roseivirga</taxon>
    </lineage>
</organism>
<keyword evidence="3" id="KW-1185">Reference proteome</keyword>
<name>A0A150XFQ8_9BACT</name>
<proteinExistence type="predicted"/>
<accession>A0A150XFQ8</accession>
<feature type="transmembrane region" description="Helical" evidence="1">
    <location>
        <begin position="118"/>
        <end position="135"/>
    </location>
</feature>
<feature type="transmembrane region" description="Helical" evidence="1">
    <location>
        <begin position="56"/>
        <end position="75"/>
    </location>
</feature>